<dbReference type="Pfam" id="PF02782">
    <property type="entry name" value="FGGY_C"/>
    <property type="match status" value="1"/>
</dbReference>
<comment type="catalytic activity">
    <reaction evidence="10">
        <text>glycerol + ATP = sn-glycerol 3-phosphate + ADP + H(+)</text>
        <dbReference type="Rhea" id="RHEA:21644"/>
        <dbReference type="ChEBI" id="CHEBI:15378"/>
        <dbReference type="ChEBI" id="CHEBI:17754"/>
        <dbReference type="ChEBI" id="CHEBI:30616"/>
        <dbReference type="ChEBI" id="CHEBI:57597"/>
        <dbReference type="ChEBI" id="CHEBI:456216"/>
        <dbReference type="EC" id="2.7.1.30"/>
    </reaction>
</comment>
<comment type="caution">
    <text evidence="15">The sequence shown here is derived from an EMBL/GenBank/DDBJ whole genome shotgun (WGS) entry which is preliminary data.</text>
</comment>
<dbReference type="GO" id="GO:0019563">
    <property type="term" value="P:glycerol catabolic process"/>
    <property type="evidence" value="ECO:0007669"/>
    <property type="project" value="TreeGrafter"/>
</dbReference>
<evidence type="ECO:0000256" key="9">
    <source>
        <dbReference type="ARBA" id="ARBA00043149"/>
    </source>
</evidence>
<evidence type="ECO:0000256" key="11">
    <source>
        <dbReference type="ARBA" id="ARBA00054633"/>
    </source>
</evidence>
<comment type="similarity">
    <text evidence="2 12">Belongs to the FGGY kinase family.</text>
</comment>
<evidence type="ECO:0000256" key="6">
    <source>
        <dbReference type="ARBA" id="ARBA00022777"/>
    </source>
</evidence>
<dbReference type="GO" id="GO:0005829">
    <property type="term" value="C:cytosol"/>
    <property type="evidence" value="ECO:0007669"/>
    <property type="project" value="TreeGrafter"/>
</dbReference>
<dbReference type="PANTHER" id="PTHR10196:SF69">
    <property type="entry name" value="GLYCEROL KINASE"/>
    <property type="match status" value="1"/>
</dbReference>
<proteinExistence type="inferred from homology"/>
<dbReference type="GO" id="GO:0005524">
    <property type="term" value="F:ATP binding"/>
    <property type="evidence" value="ECO:0007669"/>
    <property type="project" value="UniProtKB-KW"/>
</dbReference>
<evidence type="ECO:0000256" key="12">
    <source>
        <dbReference type="RuleBase" id="RU003733"/>
    </source>
</evidence>
<dbReference type="InterPro" id="IPR005999">
    <property type="entry name" value="Glycerol_kin"/>
</dbReference>
<evidence type="ECO:0000259" key="14">
    <source>
        <dbReference type="Pfam" id="PF02782"/>
    </source>
</evidence>
<keyword evidence="7" id="KW-0319">Glycerol metabolism</keyword>
<evidence type="ECO:0000256" key="2">
    <source>
        <dbReference type="ARBA" id="ARBA00009156"/>
    </source>
</evidence>
<dbReference type="Pfam" id="PF00370">
    <property type="entry name" value="FGGY_N"/>
    <property type="match status" value="1"/>
</dbReference>
<evidence type="ECO:0000259" key="13">
    <source>
        <dbReference type="Pfam" id="PF00370"/>
    </source>
</evidence>
<evidence type="ECO:0000256" key="1">
    <source>
        <dbReference type="ARBA" id="ARBA00005190"/>
    </source>
</evidence>
<dbReference type="NCBIfam" id="TIGR01311">
    <property type="entry name" value="glycerol_kin"/>
    <property type="match status" value="1"/>
</dbReference>
<dbReference type="InterPro" id="IPR018484">
    <property type="entry name" value="FGGY_N"/>
</dbReference>
<dbReference type="RefSeq" id="WP_188585911.1">
    <property type="nucleotide sequence ID" value="NZ_BMGC01000007.1"/>
</dbReference>
<comment type="pathway">
    <text evidence="1">Polyol metabolism; glycerol degradation via glycerol kinase pathway; sn-glycerol 3-phosphate from glycerol: step 1/1.</text>
</comment>
<dbReference type="EMBL" id="BMGC01000007">
    <property type="protein sequence ID" value="GGB27307.1"/>
    <property type="molecule type" value="Genomic_DNA"/>
</dbReference>
<dbReference type="CDD" id="cd07769">
    <property type="entry name" value="ASKHA_NBD_FGGY_GK"/>
    <property type="match status" value="1"/>
</dbReference>
<dbReference type="FunFam" id="3.30.420.40:FF:000008">
    <property type="entry name" value="Glycerol kinase"/>
    <property type="match status" value="1"/>
</dbReference>
<evidence type="ECO:0000313" key="16">
    <source>
        <dbReference type="Proteomes" id="UP000621454"/>
    </source>
</evidence>
<evidence type="ECO:0000256" key="4">
    <source>
        <dbReference type="ARBA" id="ARBA00022679"/>
    </source>
</evidence>
<evidence type="ECO:0000256" key="8">
    <source>
        <dbReference type="ARBA" id="ARBA00022840"/>
    </source>
</evidence>
<keyword evidence="8" id="KW-0067">ATP-binding</keyword>
<keyword evidence="6 12" id="KW-0418">Kinase</keyword>
<dbReference type="PROSITE" id="PS00445">
    <property type="entry name" value="FGGY_KINASES_2"/>
    <property type="match status" value="1"/>
</dbReference>
<feature type="domain" description="Carbohydrate kinase FGGY N-terminal" evidence="13">
    <location>
        <begin position="8"/>
        <end position="252"/>
    </location>
</feature>
<sequence length="498" mass="53490">MSDDPGVVVAVDVGTTSSRAMVFDHHGRMLAIAQIQQRQFFPRPGWVEQNPAELWSAVQRVIPQALKSAGRSVSDVVALGLANQRETTVVWDRRTGRPLAPAVTWQDTRAEPIVEALAPNTDEIHQVTGLRPATYFAGPRLRWLLDNVPGLEAAAHAGEALFGTLESWIIWNLTGANKGGIHVTDVTNASRTLLFDLRRGQWSNRMLRLLDIPPAMLPRVVGSSEVYATCARVLPGVPIAGALGDQQAALFGQTCFSSGEVKCTYGTGAFVLMNVGSAIVDSEQGLVPTIAYALPGEPPVYALEGPIAMTGSLVQWFRDSLGIIDSPAEIETLASTVTDNGGCYIVPAFSGLYAPHWNSHARGIVVGLTSYVTKGHLARAVLEATAWQTADVVNAMRIDSGLELSKLSVDGGMTSNNLLMQHVSDVANVQVVRPFVSETVSLGAAYAAGLSVGYWPDLDALRRNRHVAASWSPQMDAQRKRREAAGWRSAVARATVEV</sequence>
<dbReference type="InterPro" id="IPR018485">
    <property type="entry name" value="FGGY_C"/>
</dbReference>
<dbReference type="FunFam" id="3.30.420.40:FF:000007">
    <property type="entry name" value="Glycerol kinase"/>
    <property type="match status" value="1"/>
</dbReference>
<dbReference type="GO" id="GO:0006072">
    <property type="term" value="P:glycerol-3-phosphate metabolic process"/>
    <property type="evidence" value="ECO:0007669"/>
    <property type="project" value="InterPro"/>
</dbReference>
<name>A0A916WS19_9ACTN</name>
<dbReference type="NCBIfam" id="NF000756">
    <property type="entry name" value="PRK00047.1"/>
    <property type="match status" value="1"/>
</dbReference>
<comment type="function">
    <text evidence="11">Key enzyme in the regulation of glycerol uptake and metabolism. Catalyzes the phosphorylation of glycerol to yield sn-glycerol 3-phosphate.</text>
</comment>
<dbReference type="GO" id="GO:0004370">
    <property type="term" value="F:glycerol kinase activity"/>
    <property type="evidence" value="ECO:0007669"/>
    <property type="project" value="UniProtKB-EC"/>
</dbReference>
<keyword evidence="4 12" id="KW-0808">Transferase</keyword>
<evidence type="ECO:0000256" key="10">
    <source>
        <dbReference type="ARBA" id="ARBA00052101"/>
    </source>
</evidence>
<evidence type="ECO:0000256" key="5">
    <source>
        <dbReference type="ARBA" id="ARBA00022741"/>
    </source>
</evidence>
<dbReference type="InterPro" id="IPR000577">
    <property type="entry name" value="Carb_kinase_FGGY"/>
</dbReference>
<dbReference type="Proteomes" id="UP000621454">
    <property type="component" value="Unassembled WGS sequence"/>
</dbReference>
<dbReference type="AlphaFoldDB" id="A0A916WS19"/>
<protein>
    <recommendedName>
        <fullName evidence="3">glycerol kinase</fullName>
        <ecNumber evidence="3">2.7.1.30</ecNumber>
    </recommendedName>
    <alternativeName>
        <fullName evidence="9">ATP:glycerol 3-phosphotransferase</fullName>
    </alternativeName>
</protein>
<keyword evidence="16" id="KW-1185">Reference proteome</keyword>
<dbReference type="InterPro" id="IPR018483">
    <property type="entry name" value="Carb_kinase_FGGY_CS"/>
</dbReference>
<dbReference type="InterPro" id="IPR043129">
    <property type="entry name" value="ATPase_NBD"/>
</dbReference>
<evidence type="ECO:0000313" key="15">
    <source>
        <dbReference type="EMBL" id="GGB27307.1"/>
    </source>
</evidence>
<gene>
    <name evidence="15" type="ORF">GCM10011489_14330</name>
</gene>
<dbReference type="PIRSF" id="PIRSF000538">
    <property type="entry name" value="GlpK"/>
    <property type="match status" value="1"/>
</dbReference>
<evidence type="ECO:0000256" key="3">
    <source>
        <dbReference type="ARBA" id="ARBA00012099"/>
    </source>
</evidence>
<accession>A0A916WS19</accession>
<reference evidence="15" key="2">
    <citation type="submission" date="2020-09" db="EMBL/GenBank/DDBJ databases">
        <authorList>
            <person name="Sun Q."/>
            <person name="Zhou Y."/>
        </authorList>
    </citation>
    <scope>NUCLEOTIDE SEQUENCE</scope>
    <source>
        <strain evidence="15">CGMCC 1.12827</strain>
    </source>
</reference>
<feature type="domain" description="Carbohydrate kinase FGGY C-terminal" evidence="14">
    <location>
        <begin position="262"/>
        <end position="450"/>
    </location>
</feature>
<dbReference type="SUPFAM" id="SSF53067">
    <property type="entry name" value="Actin-like ATPase domain"/>
    <property type="match status" value="2"/>
</dbReference>
<reference evidence="15" key="1">
    <citation type="journal article" date="2014" name="Int. J. Syst. Evol. Microbiol.">
        <title>Complete genome sequence of Corynebacterium casei LMG S-19264T (=DSM 44701T), isolated from a smear-ripened cheese.</title>
        <authorList>
            <consortium name="US DOE Joint Genome Institute (JGI-PGF)"/>
            <person name="Walter F."/>
            <person name="Albersmeier A."/>
            <person name="Kalinowski J."/>
            <person name="Ruckert C."/>
        </authorList>
    </citation>
    <scope>NUCLEOTIDE SEQUENCE</scope>
    <source>
        <strain evidence="15">CGMCC 1.12827</strain>
    </source>
</reference>
<evidence type="ECO:0000256" key="7">
    <source>
        <dbReference type="ARBA" id="ARBA00022798"/>
    </source>
</evidence>
<dbReference type="Gene3D" id="3.30.420.40">
    <property type="match status" value="2"/>
</dbReference>
<organism evidence="15 16">
    <name type="scientific">Gordonia jinhuaensis</name>
    <dbReference type="NCBI Taxonomy" id="1517702"/>
    <lineage>
        <taxon>Bacteria</taxon>
        <taxon>Bacillati</taxon>
        <taxon>Actinomycetota</taxon>
        <taxon>Actinomycetes</taxon>
        <taxon>Mycobacteriales</taxon>
        <taxon>Gordoniaceae</taxon>
        <taxon>Gordonia</taxon>
    </lineage>
</organism>
<dbReference type="EC" id="2.7.1.30" evidence="3"/>
<keyword evidence="5" id="KW-0547">Nucleotide-binding</keyword>
<dbReference type="PANTHER" id="PTHR10196">
    <property type="entry name" value="SUGAR KINASE"/>
    <property type="match status" value="1"/>
</dbReference>